<evidence type="ECO:0000256" key="4">
    <source>
        <dbReference type="HAMAP-Rule" id="MF_01201"/>
    </source>
</evidence>
<dbReference type="GO" id="GO:0030170">
    <property type="term" value="F:pyridoxal phosphate binding"/>
    <property type="evidence" value="ECO:0007669"/>
    <property type="project" value="UniProtKB-UniRule"/>
</dbReference>
<dbReference type="InterPro" id="IPR020622">
    <property type="entry name" value="Ala_racemase_pyridoxalP-BS"/>
</dbReference>
<accession>A0A3Q9G2X6</accession>
<dbReference type="KEGG" id="flh:EJ997_01025"/>
<evidence type="ECO:0000256" key="3">
    <source>
        <dbReference type="ARBA" id="ARBA00023235"/>
    </source>
</evidence>
<dbReference type="FunFam" id="3.20.20.10:FF:000002">
    <property type="entry name" value="Alanine racemase"/>
    <property type="match status" value="1"/>
</dbReference>
<reference evidence="8 9" key="1">
    <citation type="submission" date="2018-12" db="EMBL/GenBank/DDBJ databases">
        <title>Complete genome sequence of Flaviflexus sp. H23T48.</title>
        <authorList>
            <person name="Bae J.-W."/>
            <person name="Lee J.-Y."/>
        </authorList>
    </citation>
    <scope>NUCLEOTIDE SEQUENCE [LARGE SCALE GENOMIC DNA]</scope>
    <source>
        <strain evidence="8 9">H23T48</strain>
    </source>
</reference>
<comment type="cofactor">
    <cofactor evidence="1 4 5">
        <name>pyridoxal 5'-phosphate</name>
        <dbReference type="ChEBI" id="CHEBI:597326"/>
    </cofactor>
</comment>
<protein>
    <recommendedName>
        <fullName evidence="4">Alanine racemase</fullName>
        <ecNumber evidence="4">5.1.1.1</ecNumber>
    </recommendedName>
</protein>
<dbReference type="Proteomes" id="UP000280344">
    <property type="component" value="Chromosome"/>
</dbReference>
<dbReference type="NCBIfam" id="TIGR00492">
    <property type="entry name" value="alr"/>
    <property type="match status" value="1"/>
</dbReference>
<dbReference type="SUPFAM" id="SSF51419">
    <property type="entry name" value="PLP-binding barrel"/>
    <property type="match status" value="1"/>
</dbReference>
<dbReference type="SUPFAM" id="SSF50621">
    <property type="entry name" value="Alanine racemase C-terminal domain-like"/>
    <property type="match status" value="1"/>
</dbReference>
<evidence type="ECO:0000259" key="7">
    <source>
        <dbReference type="SMART" id="SM01005"/>
    </source>
</evidence>
<feature type="binding site" evidence="4 6">
    <location>
        <position position="133"/>
    </location>
    <ligand>
        <name>substrate</name>
    </ligand>
</feature>
<dbReference type="GO" id="GO:0030632">
    <property type="term" value="P:D-alanine biosynthetic process"/>
    <property type="evidence" value="ECO:0007669"/>
    <property type="project" value="UniProtKB-UniRule"/>
</dbReference>
<feature type="binding site" evidence="4 6">
    <location>
        <position position="315"/>
    </location>
    <ligand>
        <name>substrate</name>
    </ligand>
</feature>
<dbReference type="SMART" id="SM01005">
    <property type="entry name" value="Ala_racemase_C"/>
    <property type="match status" value="1"/>
</dbReference>
<dbReference type="PROSITE" id="PS00395">
    <property type="entry name" value="ALANINE_RACEMASE"/>
    <property type="match status" value="1"/>
</dbReference>
<dbReference type="AlphaFoldDB" id="A0A3Q9G2X6"/>
<keyword evidence="9" id="KW-1185">Reference proteome</keyword>
<dbReference type="RefSeq" id="WP_126702926.1">
    <property type="nucleotide sequence ID" value="NZ_CP034593.1"/>
</dbReference>
<dbReference type="Gene3D" id="3.20.20.10">
    <property type="entry name" value="Alanine racemase"/>
    <property type="match status" value="1"/>
</dbReference>
<keyword evidence="3 4" id="KW-0413">Isomerase</keyword>
<dbReference type="InterPro" id="IPR011079">
    <property type="entry name" value="Ala_racemase_C"/>
</dbReference>
<comment type="similarity">
    <text evidence="4">Belongs to the alanine racemase family.</text>
</comment>
<evidence type="ECO:0000256" key="1">
    <source>
        <dbReference type="ARBA" id="ARBA00001933"/>
    </source>
</evidence>
<dbReference type="HAMAP" id="MF_01201">
    <property type="entry name" value="Ala_racemase"/>
    <property type="match status" value="1"/>
</dbReference>
<dbReference type="UniPathway" id="UPA00042">
    <property type="reaction ID" value="UER00497"/>
</dbReference>
<dbReference type="Pfam" id="PF01168">
    <property type="entry name" value="Ala_racemase_N"/>
    <property type="match status" value="1"/>
</dbReference>
<evidence type="ECO:0000256" key="6">
    <source>
        <dbReference type="PIRSR" id="PIRSR600821-52"/>
    </source>
</evidence>
<evidence type="ECO:0000313" key="9">
    <source>
        <dbReference type="Proteomes" id="UP000280344"/>
    </source>
</evidence>
<comment type="pathway">
    <text evidence="4">Amino-acid biosynthesis; D-alanine biosynthesis; D-alanine from L-alanine: step 1/1.</text>
</comment>
<dbReference type="GO" id="GO:0009252">
    <property type="term" value="P:peptidoglycan biosynthetic process"/>
    <property type="evidence" value="ECO:0007669"/>
    <property type="project" value="TreeGrafter"/>
</dbReference>
<evidence type="ECO:0000256" key="5">
    <source>
        <dbReference type="PIRSR" id="PIRSR600821-50"/>
    </source>
</evidence>
<dbReference type="EMBL" id="CP034593">
    <property type="protein sequence ID" value="AZQ76117.1"/>
    <property type="molecule type" value="Genomic_DNA"/>
</dbReference>
<dbReference type="PANTHER" id="PTHR30511">
    <property type="entry name" value="ALANINE RACEMASE"/>
    <property type="match status" value="1"/>
</dbReference>
<comment type="catalytic activity">
    <reaction evidence="4">
        <text>L-alanine = D-alanine</text>
        <dbReference type="Rhea" id="RHEA:20249"/>
        <dbReference type="ChEBI" id="CHEBI:57416"/>
        <dbReference type="ChEBI" id="CHEBI:57972"/>
        <dbReference type="EC" id="5.1.1.1"/>
    </reaction>
</comment>
<dbReference type="GO" id="GO:0005829">
    <property type="term" value="C:cytosol"/>
    <property type="evidence" value="ECO:0007669"/>
    <property type="project" value="TreeGrafter"/>
</dbReference>
<feature type="active site" description="Proton acceptor; specific for D-alanine" evidence="4">
    <location>
        <position position="35"/>
    </location>
</feature>
<dbReference type="Gene3D" id="2.40.37.10">
    <property type="entry name" value="Lyase, Ornithine Decarboxylase, Chain A, domain 1"/>
    <property type="match status" value="1"/>
</dbReference>
<organism evidence="8 9">
    <name type="scientific">Flaviflexus ciconiae</name>
    <dbReference type="NCBI Taxonomy" id="2496867"/>
    <lineage>
        <taxon>Bacteria</taxon>
        <taxon>Bacillati</taxon>
        <taxon>Actinomycetota</taxon>
        <taxon>Actinomycetes</taxon>
        <taxon>Actinomycetales</taxon>
        <taxon>Actinomycetaceae</taxon>
        <taxon>Flaviflexus</taxon>
    </lineage>
</organism>
<dbReference type="InterPro" id="IPR000821">
    <property type="entry name" value="Ala_racemase"/>
</dbReference>
<dbReference type="PANTHER" id="PTHR30511:SF0">
    <property type="entry name" value="ALANINE RACEMASE, CATABOLIC-RELATED"/>
    <property type="match status" value="1"/>
</dbReference>
<dbReference type="PRINTS" id="PR00992">
    <property type="entry name" value="ALARACEMASE"/>
</dbReference>
<gene>
    <name evidence="8" type="primary">alr</name>
    <name evidence="8" type="ORF">EJ997_01025</name>
</gene>
<dbReference type="CDD" id="cd00430">
    <property type="entry name" value="PLPDE_III_AR"/>
    <property type="match status" value="1"/>
</dbReference>
<name>A0A3Q9G2X6_9ACTO</name>
<dbReference type="Pfam" id="PF00842">
    <property type="entry name" value="Ala_racemase_C"/>
    <property type="match status" value="1"/>
</dbReference>
<evidence type="ECO:0000313" key="8">
    <source>
        <dbReference type="EMBL" id="AZQ76117.1"/>
    </source>
</evidence>
<dbReference type="OrthoDB" id="9813814at2"/>
<feature type="domain" description="Alanine racemase C-terminal" evidence="7">
    <location>
        <begin position="246"/>
        <end position="369"/>
    </location>
</feature>
<dbReference type="InterPro" id="IPR009006">
    <property type="entry name" value="Ala_racemase/Decarboxylase_C"/>
</dbReference>
<evidence type="ECO:0000256" key="2">
    <source>
        <dbReference type="ARBA" id="ARBA00022898"/>
    </source>
</evidence>
<proteinExistence type="inferred from homology"/>
<feature type="modified residue" description="N6-(pyridoxal phosphate)lysine" evidence="4 5">
    <location>
        <position position="35"/>
    </location>
</feature>
<dbReference type="InterPro" id="IPR029066">
    <property type="entry name" value="PLP-binding_barrel"/>
</dbReference>
<keyword evidence="2 4" id="KW-0663">Pyridoxal phosphate</keyword>
<comment type="function">
    <text evidence="4">Catalyzes the interconversion of L-alanine and D-alanine. May also act on other amino acids.</text>
</comment>
<sequence>MTDFIGRADVDLGALRANYRLLRNKTDAKIAAIVKANGYGHGLHEVGAALADEGADYLGVAQLSEALELRRTVPDTPILTWIYGTGASLAAAILSNLDISIGARWALEEAVEAAKATGVPARLHIEIDTGMSRGGFSKADLEQTAEDILRAEAAGLVEIIGLWSHLARADEPDSSETSRQLNRFNEASSLLENVGVKPVLRHLANTAGTLWHPDTHLDMVRPGIGLYGLSPDPAVATAEELGLLPVMTLTSKVIVVREVPAGTGVSYGHTEVTEEAMRLGTVPLGYADGIPRSASGRGPVRVGGIRTRVVGRVCMDQVVIALPDGVEAGAEVVFYGHGGPTADEWASAAGTIGYEITTRLGRHVPRTYRGKVGH</sequence>
<dbReference type="GO" id="GO:0008784">
    <property type="term" value="F:alanine racemase activity"/>
    <property type="evidence" value="ECO:0007669"/>
    <property type="project" value="UniProtKB-UniRule"/>
</dbReference>
<feature type="active site" description="Proton acceptor; specific for L-alanine" evidence="4">
    <location>
        <position position="267"/>
    </location>
</feature>
<dbReference type="EC" id="5.1.1.1" evidence="4"/>
<dbReference type="InterPro" id="IPR001608">
    <property type="entry name" value="Ala_racemase_N"/>
</dbReference>